<gene>
    <name evidence="1" type="ORF">PPENT_87.1.T1520108</name>
</gene>
<dbReference type="AlphaFoldDB" id="A0A8S1Y4Q3"/>
<evidence type="ECO:0000313" key="1">
    <source>
        <dbReference type="EMBL" id="CAD8208935.1"/>
    </source>
</evidence>
<evidence type="ECO:0000313" key="2">
    <source>
        <dbReference type="Proteomes" id="UP000689195"/>
    </source>
</evidence>
<proteinExistence type="predicted"/>
<protein>
    <submittedName>
        <fullName evidence="1">Uncharacterized protein</fullName>
    </submittedName>
</protein>
<sequence>MKRKNNIINNGKYIFFFEQSKQWLSFVKIIKYFGQAFQEFYQNYTHLLIAYVQLNREEEFETYEEIKNFNQFLVRDFDNQYYLLMRMLETNLILYIQNKGMSILFYLQKDY</sequence>
<dbReference type="Proteomes" id="UP000689195">
    <property type="component" value="Unassembled WGS sequence"/>
</dbReference>
<dbReference type="EMBL" id="CAJJDO010000152">
    <property type="protein sequence ID" value="CAD8208935.1"/>
    <property type="molecule type" value="Genomic_DNA"/>
</dbReference>
<accession>A0A8S1Y4Q3</accession>
<comment type="caution">
    <text evidence="1">The sequence shown here is derived from an EMBL/GenBank/DDBJ whole genome shotgun (WGS) entry which is preliminary data.</text>
</comment>
<keyword evidence="2" id="KW-1185">Reference proteome</keyword>
<organism evidence="1 2">
    <name type="scientific">Paramecium pentaurelia</name>
    <dbReference type="NCBI Taxonomy" id="43138"/>
    <lineage>
        <taxon>Eukaryota</taxon>
        <taxon>Sar</taxon>
        <taxon>Alveolata</taxon>
        <taxon>Ciliophora</taxon>
        <taxon>Intramacronucleata</taxon>
        <taxon>Oligohymenophorea</taxon>
        <taxon>Peniculida</taxon>
        <taxon>Parameciidae</taxon>
        <taxon>Paramecium</taxon>
    </lineage>
</organism>
<reference evidence="1" key="1">
    <citation type="submission" date="2021-01" db="EMBL/GenBank/DDBJ databases">
        <authorList>
            <consortium name="Genoscope - CEA"/>
            <person name="William W."/>
        </authorList>
    </citation>
    <scope>NUCLEOTIDE SEQUENCE</scope>
</reference>
<name>A0A8S1Y4Q3_9CILI</name>